<evidence type="ECO:0000313" key="1">
    <source>
        <dbReference type="EMBL" id="SIS89352.1"/>
    </source>
</evidence>
<dbReference type="RefSeq" id="WP_076391792.1">
    <property type="nucleotide sequence ID" value="NZ_CP115857.1"/>
</dbReference>
<dbReference type="OrthoDB" id="980645at2"/>
<protein>
    <submittedName>
        <fullName evidence="1">Uncharacterized protein</fullName>
    </submittedName>
</protein>
<sequence length="121" mass="14133">MKYIISIFMIIQMTIRPILPFIDYTVNYDYITKELCENRMKPELMCNGKCYLSKELSKTQEQGNKSSQKISLNSIDIFIVNESLNDSFILKSNILKNTVGTFSADSYHHLHYFQVFHPPLV</sequence>
<reference evidence="1 2" key="1">
    <citation type="submission" date="2017-01" db="EMBL/GenBank/DDBJ databases">
        <authorList>
            <person name="Mah S.A."/>
            <person name="Swanson W.J."/>
            <person name="Moy G.W."/>
            <person name="Vacquier V.D."/>
        </authorList>
    </citation>
    <scope>NUCLEOTIDE SEQUENCE [LARGE SCALE GENOMIC DNA]</scope>
    <source>
        <strain evidence="1 2">DSM 18014</strain>
    </source>
</reference>
<dbReference type="Proteomes" id="UP000185781">
    <property type="component" value="Unassembled WGS sequence"/>
</dbReference>
<dbReference type="EMBL" id="FTOV01000003">
    <property type="protein sequence ID" value="SIS89352.1"/>
    <property type="molecule type" value="Genomic_DNA"/>
</dbReference>
<gene>
    <name evidence="1" type="ORF">SAMN05421785_103474</name>
</gene>
<name>A0A1N7MTG3_9FLAO</name>
<proteinExistence type="predicted"/>
<evidence type="ECO:0000313" key="2">
    <source>
        <dbReference type="Proteomes" id="UP000185781"/>
    </source>
</evidence>
<dbReference type="AlphaFoldDB" id="A0A1N7MTG3"/>
<organism evidence="1 2">
    <name type="scientific">Chryseobacterium gambrini</name>
    <dbReference type="NCBI Taxonomy" id="373672"/>
    <lineage>
        <taxon>Bacteria</taxon>
        <taxon>Pseudomonadati</taxon>
        <taxon>Bacteroidota</taxon>
        <taxon>Flavobacteriia</taxon>
        <taxon>Flavobacteriales</taxon>
        <taxon>Weeksellaceae</taxon>
        <taxon>Chryseobacterium group</taxon>
        <taxon>Chryseobacterium</taxon>
    </lineage>
</organism>
<accession>A0A1N7MTG3</accession>
<dbReference type="STRING" id="373672.SAMN05421785_103474"/>